<evidence type="ECO:0000313" key="1">
    <source>
        <dbReference type="EMBL" id="OIT03880.1"/>
    </source>
</evidence>
<evidence type="ECO:0000313" key="2">
    <source>
        <dbReference type="Proteomes" id="UP000187609"/>
    </source>
</evidence>
<protein>
    <submittedName>
        <fullName evidence="1">Uncharacterized protein</fullName>
    </submittedName>
</protein>
<sequence length="201" mass="22724">MRQRCSRFGRGLNRPLPSSASLKSQEEILTISSFIPLKLLYAINFLRPLQSSKRKFEANCNIPESSPLLKISHLEIAIFAGFPSEVLKSIGIRGSPTTMRNLFNLDIQVWSLLETDELSNLMEREVSFCREDSSSKQVDSRRLPSTSIISMLANLKRIPWSMLSNSFAVKRLRSVNLSIPCGRRCNLVLAQSTIANCKDYQ</sequence>
<reference evidence="1" key="1">
    <citation type="submission" date="2016-11" db="EMBL/GenBank/DDBJ databases">
        <title>The genome of Nicotiana attenuata.</title>
        <authorList>
            <person name="Xu S."/>
            <person name="Brockmoeller T."/>
            <person name="Gaquerel E."/>
            <person name="Navarro A."/>
            <person name="Kuhl H."/>
            <person name="Gase K."/>
            <person name="Ling Z."/>
            <person name="Zhou W."/>
            <person name="Kreitzer C."/>
            <person name="Stanke M."/>
            <person name="Tang H."/>
            <person name="Lyons E."/>
            <person name="Pandey P."/>
            <person name="Pandey S.P."/>
            <person name="Timmermann B."/>
            <person name="Baldwin I.T."/>
        </authorList>
    </citation>
    <scope>NUCLEOTIDE SEQUENCE [LARGE SCALE GENOMIC DNA]</scope>
    <source>
        <strain evidence="1">UT</strain>
    </source>
</reference>
<dbReference type="Proteomes" id="UP000187609">
    <property type="component" value="Unassembled WGS sequence"/>
</dbReference>
<name>A0A1J6ITK4_NICAT</name>
<accession>A0A1J6ITK4</accession>
<organism evidence="1 2">
    <name type="scientific">Nicotiana attenuata</name>
    <name type="common">Coyote tobacco</name>
    <dbReference type="NCBI Taxonomy" id="49451"/>
    <lineage>
        <taxon>Eukaryota</taxon>
        <taxon>Viridiplantae</taxon>
        <taxon>Streptophyta</taxon>
        <taxon>Embryophyta</taxon>
        <taxon>Tracheophyta</taxon>
        <taxon>Spermatophyta</taxon>
        <taxon>Magnoliopsida</taxon>
        <taxon>eudicotyledons</taxon>
        <taxon>Gunneridae</taxon>
        <taxon>Pentapetalae</taxon>
        <taxon>asterids</taxon>
        <taxon>lamiids</taxon>
        <taxon>Solanales</taxon>
        <taxon>Solanaceae</taxon>
        <taxon>Nicotianoideae</taxon>
        <taxon>Nicotianeae</taxon>
        <taxon>Nicotiana</taxon>
    </lineage>
</organism>
<dbReference type="Gramene" id="OIT03880">
    <property type="protein sequence ID" value="OIT03880"/>
    <property type="gene ID" value="A4A49_13062"/>
</dbReference>
<dbReference type="EMBL" id="MJEQ01037187">
    <property type="protein sequence ID" value="OIT03880.1"/>
    <property type="molecule type" value="Genomic_DNA"/>
</dbReference>
<proteinExistence type="predicted"/>
<comment type="caution">
    <text evidence="1">The sequence shown here is derived from an EMBL/GenBank/DDBJ whole genome shotgun (WGS) entry which is preliminary data.</text>
</comment>
<dbReference type="AlphaFoldDB" id="A0A1J6ITK4"/>
<gene>
    <name evidence="1" type="ORF">A4A49_13062</name>
</gene>
<keyword evidence="2" id="KW-1185">Reference proteome</keyword>